<protein>
    <submittedName>
        <fullName evidence="1">Uncharacterized protein</fullName>
    </submittedName>
</protein>
<dbReference type="Proteomes" id="UP000010482">
    <property type="component" value="Chromosome"/>
</dbReference>
<name>K9YXY7_DACS8</name>
<evidence type="ECO:0000313" key="1">
    <source>
        <dbReference type="EMBL" id="AFZ51170.1"/>
    </source>
</evidence>
<dbReference type="EMBL" id="CP003944">
    <property type="protein sequence ID" value="AFZ51170.1"/>
    <property type="molecule type" value="Genomic_DNA"/>
</dbReference>
<organism evidence="1 2">
    <name type="scientific">Dactylococcopsis salina (strain PCC 8305)</name>
    <name type="common">Myxobactron salinum</name>
    <dbReference type="NCBI Taxonomy" id="13035"/>
    <lineage>
        <taxon>Bacteria</taxon>
        <taxon>Bacillati</taxon>
        <taxon>Cyanobacteriota</taxon>
        <taxon>Cyanophyceae</taxon>
        <taxon>Nodosilineales</taxon>
        <taxon>Cymatolegaceae</taxon>
        <taxon>Dactylococcopsis</taxon>
    </lineage>
</organism>
<dbReference type="OrthoDB" id="9553945at2"/>
<dbReference type="HOGENOM" id="CLU_2896604_0_0_3"/>
<proteinExistence type="predicted"/>
<gene>
    <name evidence="1" type="ORF">Dacsa_2583</name>
</gene>
<keyword evidence="2" id="KW-1185">Reference proteome</keyword>
<dbReference type="STRING" id="13035.Dacsa_2583"/>
<dbReference type="AlphaFoldDB" id="K9YXY7"/>
<sequence length="62" mass="7018">MKDTNVTINDQTYHASYEVKDQVITVYFEYGKDRKSEAIGSADEAALAKVLLAEMVMEMLKN</sequence>
<dbReference type="KEGG" id="dsl:Dacsa_2583"/>
<accession>K9YXY7</accession>
<dbReference type="RefSeq" id="WP_015230160.1">
    <property type="nucleotide sequence ID" value="NC_019780.1"/>
</dbReference>
<reference evidence="1" key="1">
    <citation type="submission" date="2012-04" db="EMBL/GenBank/DDBJ databases">
        <title>Finished genome of Dactylococcopsis salina PCC 8305.</title>
        <authorList>
            <consortium name="US DOE Joint Genome Institute"/>
            <person name="Gugger M."/>
            <person name="Coursin T."/>
            <person name="Rippka R."/>
            <person name="Tandeau De Marsac N."/>
            <person name="Huntemann M."/>
            <person name="Wei C.-L."/>
            <person name="Han J."/>
            <person name="Detter J.C."/>
            <person name="Han C."/>
            <person name="Tapia R."/>
            <person name="Daligault H."/>
            <person name="Chen A."/>
            <person name="Krypides N."/>
            <person name="Mavromatis K."/>
            <person name="Markowitz V."/>
            <person name="Szeto E."/>
            <person name="Ivanova N."/>
            <person name="Ovchinnikova G."/>
            <person name="Pagani I."/>
            <person name="Pati A."/>
            <person name="Goodwin L."/>
            <person name="Peters L."/>
            <person name="Pitluck S."/>
            <person name="Woyke T."/>
            <person name="Kerfeld C."/>
        </authorList>
    </citation>
    <scope>NUCLEOTIDE SEQUENCE [LARGE SCALE GENOMIC DNA]</scope>
    <source>
        <strain evidence="1">PCC 8305</strain>
    </source>
</reference>
<evidence type="ECO:0000313" key="2">
    <source>
        <dbReference type="Proteomes" id="UP000010482"/>
    </source>
</evidence>